<keyword evidence="2" id="KW-1185">Reference proteome</keyword>
<evidence type="ECO:0000313" key="1">
    <source>
        <dbReference type="EMBL" id="RKH69889.1"/>
    </source>
</evidence>
<comment type="caution">
    <text evidence="1">The sequence shown here is derived from an EMBL/GenBank/DDBJ whole genome shotgun (WGS) entry which is preliminary data.</text>
</comment>
<proteinExistence type="predicted"/>
<name>A0A3A8QM89_9BACT</name>
<dbReference type="EMBL" id="RAWK01000048">
    <property type="protein sequence ID" value="RKH69889.1"/>
    <property type="molecule type" value="Genomic_DNA"/>
</dbReference>
<dbReference type="AlphaFoldDB" id="A0A3A8QM89"/>
<evidence type="ECO:0000313" key="2">
    <source>
        <dbReference type="Proteomes" id="UP000267003"/>
    </source>
</evidence>
<gene>
    <name evidence="1" type="ORF">D7W81_10165</name>
</gene>
<accession>A0A3A8QM89</accession>
<sequence>MSMSLPPVEVVAGHGSVIMKAGFSICFYMRRSHRELAPLISQALRTYLHAVGRQALTWYPDLEGEWRELDDSALESAHRDLLTHQAPLIQLRDSYGSLVDYQFLYRGVDLDSPESLRAPGLHTCAVSFWLPAHLLQSQGSGPLRELALSLAKLLPFNSGHAGPSFHAWLGMEDLMQHMFQLGLRHPGMDVPDEHNNAYSVGEKIQGIHWMNFLGPPVLEALGGLSALAARLQTPGTTVQALGEDRAVVTLGSEPDAGDTDEGRVLPAHRELARILEPWFAAREVSRRYRDNDALRRWERRFLD</sequence>
<reference evidence="2" key="1">
    <citation type="submission" date="2018-09" db="EMBL/GenBank/DDBJ databases">
        <authorList>
            <person name="Livingstone P.G."/>
            <person name="Whitworth D.E."/>
        </authorList>
    </citation>
    <scope>NUCLEOTIDE SEQUENCE [LARGE SCALE GENOMIC DNA]</scope>
    <source>
        <strain evidence="2">AB050A</strain>
    </source>
</reference>
<organism evidence="1 2">
    <name type="scientific">Corallococcus aberystwythensis</name>
    <dbReference type="NCBI Taxonomy" id="2316722"/>
    <lineage>
        <taxon>Bacteria</taxon>
        <taxon>Pseudomonadati</taxon>
        <taxon>Myxococcota</taxon>
        <taxon>Myxococcia</taxon>
        <taxon>Myxococcales</taxon>
        <taxon>Cystobacterineae</taxon>
        <taxon>Myxococcaceae</taxon>
        <taxon>Corallococcus</taxon>
    </lineage>
</organism>
<dbReference type="InterPro" id="IPR021815">
    <property type="entry name" value="TsiV"/>
</dbReference>
<protein>
    <submittedName>
        <fullName evidence="1">DUF3396 domain-containing protein</fullName>
    </submittedName>
</protein>
<dbReference type="Pfam" id="PF11876">
    <property type="entry name" value="TsiV"/>
    <property type="match status" value="1"/>
</dbReference>
<dbReference type="Proteomes" id="UP000267003">
    <property type="component" value="Unassembled WGS sequence"/>
</dbReference>